<accession>A0ABV6YY76</accession>
<protein>
    <submittedName>
        <fullName evidence="1">Uncharacterized protein</fullName>
    </submittedName>
</protein>
<comment type="caution">
    <text evidence="1">The sequence shown here is derived from an EMBL/GenBank/DDBJ whole genome shotgun (WGS) entry which is preliminary data.</text>
</comment>
<organism evidence="1 2">
    <name type="scientific">candidate division CSSED10-310 bacterium</name>
    <dbReference type="NCBI Taxonomy" id="2855610"/>
    <lineage>
        <taxon>Bacteria</taxon>
        <taxon>Bacteria division CSSED10-310</taxon>
    </lineage>
</organism>
<gene>
    <name evidence="1" type="ORF">ACFL27_13235</name>
</gene>
<dbReference type="Proteomes" id="UP001594351">
    <property type="component" value="Unassembled WGS sequence"/>
</dbReference>
<evidence type="ECO:0000313" key="2">
    <source>
        <dbReference type="Proteomes" id="UP001594351"/>
    </source>
</evidence>
<dbReference type="EMBL" id="JBHPBY010000157">
    <property type="protein sequence ID" value="MFC1851152.1"/>
    <property type="molecule type" value="Genomic_DNA"/>
</dbReference>
<feature type="non-terminal residue" evidence="1">
    <location>
        <position position="1"/>
    </location>
</feature>
<name>A0ABV6YY76_UNCC1</name>
<reference evidence="1 2" key="1">
    <citation type="submission" date="2024-09" db="EMBL/GenBank/DDBJ databases">
        <title>Laminarin stimulates single cell rates of sulfate reduction while oxygen inhibits transcriptomic activity in coastal marine sediment.</title>
        <authorList>
            <person name="Lindsay M."/>
            <person name="Orcutt B."/>
            <person name="Emerson D."/>
            <person name="Stepanauskas R."/>
            <person name="D'Angelo T."/>
        </authorList>
    </citation>
    <scope>NUCLEOTIDE SEQUENCE [LARGE SCALE GENOMIC DNA]</scope>
    <source>
        <strain evidence="1">SAG AM-311-K15</strain>
    </source>
</reference>
<keyword evidence="2" id="KW-1185">Reference proteome</keyword>
<sequence length="62" mass="6906">NNYYTIINLFRCSPLQKSKIVNPCSEIIFSIGKRIISNRNRSSLVKANVAAASSRYKKNGSA</sequence>
<proteinExistence type="predicted"/>
<evidence type="ECO:0000313" key="1">
    <source>
        <dbReference type="EMBL" id="MFC1851152.1"/>
    </source>
</evidence>